<dbReference type="FunFam" id="1.10.1670.10:FF:000001">
    <property type="entry name" value="Endonuclease III"/>
    <property type="match status" value="1"/>
</dbReference>
<evidence type="ECO:0000256" key="7">
    <source>
        <dbReference type="ARBA" id="ARBA00023014"/>
    </source>
</evidence>
<accession>A0A918F1T1</accession>
<reference evidence="14" key="2">
    <citation type="submission" date="2020-09" db="EMBL/GenBank/DDBJ databases">
        <authorList>
            <person name="Sun Q."/>
            <person name="Ohkuma M."/>
        </authorList>
    </citation>
    <scope>NUCLEOTIDE SEQUENCE</scope>
    <source>
        <strain evidence="14">JCM 31311</strain>
    </source>
</reference>
<comment type="caution">
    <text evidence="14">The sequence shown here is derived from an EMBL/GenBank/DDBJ whole genome shotgun (WGS) entry which is preliminary data.</text>
</comment>
<keyword evidence="14" id="KW-0255">Endonuclease</keyword>
<evidence type="ECO:0000256" key="8">
    <source>
        <dbReference type="ARBA" id="ARBA00023125"/>
    </source>
</evidence>
<dbReference type="Proteomes" id="UP000603865">
    <property type="component" value="Unassembled WGS sequence"/>
</dbReference>
<evidence type="ECO:0000256" key="3">
    <source>
        <dbReference type="ARBA" id="ARBA00022723"/>
    </source>
</evidence>
<evidence type="ECO:0000256" key="6">
    <source>
        <dbReference type="ARBA" id="ARBA00023004"/>
    </source>
</evidence>
<proteinExistence type="inferred from homology"/>
<dbReference type="PANTHER" id="PTHR10359:SF18">
    <property type="entry name" value="ENDONUCLEASE III"/>
    <property type="match status" value="1"/>
</dbReference>
<evidence type="ECO:0000313" key="15">
    <source>
        <dbReference type="Proteomes" id="UP000603865"/>
    </source>
</evidence>
<keyword evidence="3 12" id="KW-0479">Metal-binding</keyword>
<dbReference type="GO" id="GO:0046872">
    <property type="term" value="F:metal ion binding"/>
    <property type="evidence" value="ECO:0007669"/>
    <property type="project" value="UniProtKB-KW"/>
</dbReference>
<comment type="similarity">
    <text evidence="1 12">Belongs to the Nth/MutY family.</text>
</comment>
<dbReference type="Pfam" id="PF10576">
    <property type="entry name" value="EndIII_4Fe-2S"/>
    <property type="match status" value="1"/>
</dbReference>
<evidence type="ECO:0000256" key="11">
    <source>
        <dbReference type="ARBA" id="ARBA00023295"/>
    </source>
</evidence>
<dbReference type="InterPro" id="IPR023170">
    <property type="entry name" value="HhH_base_excis_C"/>
</dbReference>
<keyword evidence="4 12" id="KW-0227">DNA damage</keyword>
<feature type="domain" description="HhH-GPD" evidence="13">
    <location>
        <begin position="87"/>
        <end position="234"/>
    </location>
</feature>
<dbReference type="SUPFAM" id="SSF48150">
    <property type="entry name" value="DNA-glycosylase"/>
    <property type="match status" value="1"/>
</dbReference>
<keyword evidence="10 12" id="KW-0456">Lyase</keyword>
<evidence type="ECO:0000256" key="12">
    <source>
        <dbReference type="HAMAP-Rule" id="MF_00942"/>
    </source>
</evidence>
<dbReference type="EMBL" id="BMQL01000001">
    <property type="protein sequence ID" value="GGQ93592.1"/>
    <property type="molecule type" value="Genomic_DNA"/>
</dbReference>
<feature type="binding site" evidence="12">
    <location>
        <position position="236"/>
    </location>
    <ligand>
        <name>[4Fe-4S] cluster</name>
        <dbReference type="ChEBI" id="CHEBI:49883"/>
    </ligand>
</feature>
<keyword evidence="5 12" id="KW-0378">Hydrolase</keyword>
<dbReference type="GO" id="GO:0006285">
    <property type="term" value="P:base-excision repair, AP site formation"/>
    <property type="evidence" value="ECO:0007669"/>
    <property type="project" value="TreeGrafter"/>
</dbReference>
<keyword evidence="6 12" id="KW-0408">Iron</keyword>
<reference evidence="14" key="1">
    <citation type="journal article" date="2014" name="Int. J. Syst. Evol. Microbiol.">
        <title>Complete genome sequence of Corynebacterium casei LMG S-19264T (=DSM 44701T), isolated from a smear-ripened cheese.</title>
        <authorList>
            <consortium name="US DOE Joint Genome Institute (JGI-PGF)"/>
            <person name="Walter F."/>
            <person name="Albersmeier A."/>
            <person name="Kalinowski J."/>
            <person name="Ruckert C."/>
        </authorList>
    </citation>
    <scope>NUCLEOTIDE SEQUENCE</scope>
    <source>
        <strain evidence="14">JCM 31311</strain>
    </source>
</reference>
<evidence type="ECO:0000256" key="2">
    <source>
        <dbReference type="ARBA" id="ARBA00022485"/>
    </source>
</evidence>
<dbReference type="GO" id="GO:0003677">
    <property type="term" value="F:DNA binding"/>
    <property type="evidence" value="ECO:0007669"/>
    <property type="project" value="UniProtKB-UniRule"/>
</dbReference>
<dbReference type="CDD" id="cd00056">
    <property type="entry name" value="ENDO3c"/>
    <property type="match status" value="1"/>
</dbReference>
<dbReference type="FunFam" id="1.10.340.30:FF:000001">
    <property type="entry name" value="Endonuclease III"/>
    <property type="match status" value="1"/>
</dbReference>
<dbReference type="PANTHER" id="PTHR10359">
    <property type="entry name" value="A/G-SPECIFIC ADENINE GLYCOSYLASE/ENDONUCLEASE III"/>
    <property type="match status" value="1"/>
</dbReference>
<dbReference type="GO" id="GO:0019104">
    <property type="term" value="F:DNA N-glycosylase activity"/>
    <property type="evidence" value="ECO:0007669"/>
    <property type="project" value="UniProtKB-UniRule"/>
</dbReference>
<dbReference type="NCBIfam" id="TIGR01083">
    <property type="entry name" value="nth"/>
    <property type="match status" value="1"/>
</dbReference>
<dbReference type="Gene3D" id="1.10.1670.10">
    <property type="entry name" value="Helix-hairpin-Helix base-excision DNA repair enzymes (C-terminal)"/>
    <property type="match status" value="1"/>
</dbReference>
<keyword evidence="8 12" id="KW-0238">DNA-binding</keyword>
<feature type="binding site" evidence="12">
    <location>
        <position position="252"/>
    </location>
    <ligand>
        <name>[4Fe-4S] cluster</name>
        <dbReference type="ChEBI" id="CHEBI:49883"/>
    </ligand>
</feature>
<dbReference type="SMART" id="SM00478">
    <property type="entry name" value="ENDO3c"/>
    <property type="match status" value="1"/>
</dbReference>
<evidence type="ECO:0000256" key="4">
    <source>
        <dbReference type="ARBA" id="ARBA00022763"/>
    </source>
</evidence>
<organism evidence="14 15">
    <name type="scientific">Deinococcus ruber</name>
    <dbReference type="NCBI Taxonomy" id="1848197"/>
    <lineage>
        <taxon>Bacteria</taxon>
        <taxon>Thermotogati</taxon>
        <taxon>Deinococcota</taxon>
        <taxon>Deinococci</taxon>
        <taxon>Deinococcales</taxon>
        <taxon>Deinococcaceae</taxon>
        <taxon>Deinococcus</taxon>
    </lineage>
</organism>
<dbReference type="InterPro" id="IPR005759">
    <property type="entry name" value="Nth"/>
</dbReference>
<keyword evidence="15" id="KW-1185">Reference proteome</keyword>
<dbReference type="SMART" id="SM00525">
    <property type="entry name" value="FES"/>
    <property type="match status" value="1"/>
</dbReference>
<feature type="binding site" evidence="12">
    <location>
        <position position="243"/>
    </location>
    <ligand>
        <name>[4Fe-4S] cluster</name>
        <dbReference type="ChEBI" id="CHEBI:49883"/>
    </ligand>
</feature>
<keyword evidence="11 12" id="KW-0326">Glycosidase</keyword>
<keyword evidence="14" id="KW-0540">Nuclease</keyword>
<protein>
    <recommendedName>
        <fullName evidence="12">Endonuclease III</fullName>
        <ecNumber evidence="12">4.2.99.18</ecNumber>
    </recommendedName>
    <alternativeName>
        <fullName evidence="12">DNA-(apurinic or apyrimidinic site) lyase</fullName>
    </alternativeName>
</protein>
<dbReference type="InterPro" id="IPR003265">
    <property type="entry name" value="HhH-GPD_domain"/>
</dbReference>
<dbReference type="InterPro" id="IPR003651">
    <property type="entry name" value="Endonuclease3_FeS-loop_motif"/>
</dbReference>
<keyword evidence="9 12" id="KW-0234">DNA repair</keyword>
<evidence type="ECO:0000256" key="5">
    <source>
        <dbReference type="ARBA" id="ARBA00022801"/>
    </source>
</evidence>
<dbReference type="EC" id="4.2.99.18" evidence="12"/>
<evidence type="ECO:0000256" key="10">
    <source>
        <dbReference type="ARBA" id="ARBA00023239"/>
    </source>
</evidence>
<evidence type="ECO:0000313" key="14">
    <source>
        <dbReference type="EMBL" id="GGQ93592.1"/>
    </source>
</evidence>
<feature type="binding site" evidence="12">
    <location>
        <position position="246"/>
    </location>
    <ligand>
        <name>[4Fe-4S] cluster</name>
        <dbReference type="ChEBI" id="CHEBI:49883"/>
    </ligand>
</feature>
<sequence>MGDGLRRLVFQPPRPLSPFHFLLYTRFVTDSGVKRPRPQKVSSSPRVSPTLRRRAAGILAELTALYPDARTELVYSSPFELLVATVLSAQATDVSVNAATPALFAAYPDALALSRAAPEDVEPYIRSIGLYRGKARNLVALAGLLQERHGGEVPNDFAAVVALPGAGRKTANVVLSNAYGYPAIAVDTHVGRLARRLGLSSEQNPDKVELDLQRLFPQERWVFLHHALILHGRRVCVARTPLCSACVLAALCPKIGVDRQA</sequence>
<dbReference type="AlphaFoldDB" id="A0A918F1T1"/>
<dbReference type="GO" id="GO:0051539">
    <property type="term" value="F:4 iron, 4 sulfur cluster binding"/>
    <property type="evidence" value="ECO:0007669"/>
    <property type="project" value="UniProtKB-UniRule"/>
</dbReference>
<comment type="function">
    <text evidence="12">DNA repair enzyme that has both DNA N-glycosylase activity and AP-lyase activity. The DNA N-glycosylase activity releases various damaged pyrimidines from DNA by cleaving the N-glycosidic bond, leaving an AP (apurinic/apyrimidinic) site. The AP-lyase activity cleaves the phosphodiester bond 3' to the AP site by a beta-elimination, leaving a 3'-terminal unsaturated sugar and a product with a terminal 5'-phosphate.</text>
</comment>
<comment type="catalytic activity">
    <reaction evidence="12">
        <text>2'-deoxyribonucleotide-(2'-deoxyribose 5'-phosphate)-2'-deoxyribonucleotide-DNA = a 3'-end 2'-deoxyribonucleotide-(2,3-dehydro-2,3-deoxyribose 5'-phosphate)-DNA + a 5'-end 5'-phospho-2'-deoxyribonucleoside-DNA + H(+)</text>
        <dbReference type="Rhea" id="RHEA:66592"/>
        <dbReference type="Rhea" id="RHEA-COMP:13180"/>
        <dbReference type="Rhea" id="RHEA-COMP:16897"/>
        <dbReference type="Rhea" id="RHEA-COMP:17067"/>
        <dbReference type="ChEBI" id="CHEBI:15378"/>
        <dbReference type="ChEBI" id="CHEBI:136412"/>
        <dbReference type="ChEBI" id="CHEBI:157695"/>
        <dbReference type="ChEBI" id="CHEBI:167181"/>
        <dbReference type="EC" id="4.2.99.18"/>
    </reaction>
</comment>
<comment type="cofactor">
    <cofactor evidence="12">
        <name>[4Fe-4S] cluster</name>
        <dbReference type="ChEBI" id="CHEBI:49883"/>
    </cofactor>
    <text evidence="12">Binds 1 [4Fe-4S] cluster.</text>
</comment>
<name>A0A918F1T1_9DEIO</name>
<evidence type="ECO:0000259" key="13">
    <source>
        <dbReference type="SMART" id="SM00478"/>
    </source>
</evidence>
<keyword evidence="7 12" id="KW-0411">Iron-sulfur</keyword>
<dbReference type="GO" id="GO:0140078">
    <property type="term" value="F:class I DNA-(apurinic or apyrimidinic site) endonuclease activity"/>
    <property type="evidence" value="ECO:0007669"/>
    <property type="project" value="UniProtKB-EC"/>
</dbReference>
<evidence type="ECO:0000256" key="1">
    <source>
        <dbReference type="ARBA" id="ARBA00008343"/>
    </source>
</evidence>
<dbReference type="HAMAP" id="MF_00942">
    <property type="entry name" value="Nth"/>
    <property type="match status" value="1"/>
</dbReference>
<gene>
    <name evidence="12 14" type="primary">nth</name>
    <name evidence="14" type="ORF">GCM10008957_02060</name>
</gene>
<evidence type="ECO:0000256" key="9">
    <source>
        <dbReference type="ARBA" id="ARBA00023204"/>
    </source>
</evidence>
<keyword evidence="2 12" id="KW-0004">4Fe-4S</keyword>
<dbReference type="Gene3D" id="1.10.340.30">
    <property type="entry name" value="Hypothetical protein, domain 2"/>
    <property type="match status" value="1"/>
</dbReference>
<dbReference type="InterPro" id="IPR011257">
    <property type="entry name" value="DNA_glycosylase"/>
</dbReference>
<dbReference type="Pfam" id="PF00730">
    <property type="entry name" value="HhH-GPD"/>
    <property type="match status" value="1"/>
</dbReference>